<evidence type="ECO:0000313" key="2">
    <source>
        <dbReference type="Proteomes" id="UP000324222"/>
    </source>
</evidence>
<organism evidence="1 2">
    <name type="scientific">Portunus trituberculatus</name>
    <name type="common">Swimming crab</name>
    <name type="synonym">Neptunus trituberculatus</name>
    <dbReference type="NCBI Taxonomy" id="210409"/>
    <lineage>
        <taxon>Eukaryota</taxon>
        <taxon>Metazoa</taxon>
        <taxon>Ecdysozoa</taxon>
        <taxon>Arthropoda</taxon>
        <taxon>Crustacea</taxon>
        <taxon>Multicrustacea</taxon>
        <taxon>Malacostraca</taxon>
        <taxon>Eumalacostraca</taxon>
        <taxon>Eucarida</taxon>
        <taxon>Decapoda</taxon>
        <taxon>Pleocyemata</taxon>
        <taxon>Brachyura</taxon>
        <taxon>Eubrachyura</taxon>
        <taxon>Portunoidea</taxon>
        <taxon>Portunidae</taxon>
        <taxon>Portuninae</taxon>
        <taxon>Portunus</taxon>
    </lineage>
</organism>
<dbReference type="Proteomes" id="UP000324222">
    <property type="component" value="Unassembled WGS sequence"/>
</dbReference>
<name>A0A5B7DSU5_PORTR</name>
<evidence type="ECO:0000313" key="1">
    <source>
        <dbReference type="EMBL" id="MPC24478.1"/>
    </source>
</evidence>
<proteinExistence type="predicted"/>
<comment type="caution">
    <text evidence="1">The sequence shown here is derived from an EMBL/GenBank/DDBJ whole genome shotgun (WGS) entry which is preliminary data.</text>
</comment>
<keyword evidence="2" id="KW-1185">Reference proteome</keyword>
<reference evidence="1 2" key="1">
    <citation type="submission" date="2019-05" db="EMBL/GenBank/DDBJ databases">
        <title>Another draft genome of Portunus trituberculatus and its Hox gene families provides insights of decapod evolution.</title>
        <authorList>
            <person name="Jeong J.-H."/>
            <person name="Song I."/>
            <person name="Kim S."/>
            <person name="Choi T."/>
            <person name="Kim D."/>
            <person name="Ryu S."/>
            <person name="Kim W."/>
        </authorList>
    </citation>
    <scope>NUCLEOTIDE SEQUENCE [LARGE SCALE GENOMIC DNA]</scope>
    <source>
        <tissue evidence="1">Muscle</tissue>
    </source>
</reference>
<protein>
    <submittedName>
        <fullName evidence="1">Uncharacterized protein</fullName>
    </submittedName>
</protein>
<dbReference type="EMBL" id="VSRR010001333">
    <property type="protein sequence ID" value="MPC24478.1"/>
    <property type="molecule type" value="Genomic_DNA"/>
</dbReference>
<sequence length="72" mass="7693">MKQAFARQRHEPAAVAASLGSHEPYTAALRFGNGRSAAASLLGLTRLPPPPVLPLLLLLLFLHSHATTKPLM</sequence>
<gene>
    <name evidence="1" type="ORF">E2C01_017559</name>
</gene>
<accession>A0A5B7DSU5</accession>
<dbReference type="AlphaFoldDB" id="A0A5B7DSU5"/>